<protein>
    <submittedName>
        <fullName evidence="3">Universal stress protein</fullName>
    </submittedName>
</protein>
<evidence type="ECO:0000256" key="1">
    <source>
        <dbReference type="ARBA" id="ARBA00008791"/>
    </source>
</evidence>
<comment type="caution">
    <text evidence="3">The sequence shown here is derived from an EMBL/GenBank/DDBJ whole genome shotgun (WGS) entry which is preliminary data.</text>
</comment>
<dbReference type="InterPro" id="IPR006015">
    <property type="entry name" value="Universal_stress_UspA"/>
</dbReference>
<evidence type="ECO:0000313" key="4">
    <source>
        <dbReference type="Proteomes" id="UP000316541"/>
    </source>
</evidence>
<feature type="domain" description="UspA" evidence="2">
    <location>
        <begin position="2"/>
        <end position="139"/>
    </location>
</feature>
<dbReference type="InterPro" id="IPR006016">
    <property type="entry name" value="UspA"/>
</dbReference>
<reference evidence="3 4" key="1">
    <citation type="submission" date="2019-07" db="EMBL/GenBank/DDBJ databases">
        <title>Microbispora hainanensis DSM 45428.</title>
        <authorList>
            <person name="Thawai C."/>
        </authorList>
    </citation>
    <scope>NUCLEOTIDE SEQUENCE [LARGE SCALE GENOMIC DNA]</scope>
    <source>
        <strain evidence="3 4">DSM 45428</strain>
    </source>
</reference>
<gene>
    <name evidence="3" type="ORF">FLX08_10935</name>
</gene>
<dbReference type="Proteomes" id="UP000316541">
    <property type="component" value="Unassembled WGS sequence"/>
</dbReference>
<proteinExistence type="inferred from homology"/>
<dbReference type="RefSeq" id="WP_142618490.1">
    <property type="nucleotide sequence ID" value="NZ_VIRM01000010.1"/>
</dbReference>
<feature type="domain" description="UspA" evidence="2">
    <location>
        <begin position="146"/>
        <end position="282"/>
    </location>
</feature>
<dbReference type="PANTHER" id="PTHR46268">
    <property type="entry name" value="STRESS RESPONSE PROTEIN NHAX"/>
    <property type="match status" value="1"/>
</dbReference>
<dbReference type="InterPro" id="IPR014729">
    <property type="entry name" value="Rossmann-like_a/b/a_fold"/>
</dbReference>
<organism evidence="3 4">
    <name type="scientific">Microbispora hainanensis</name>
    <dbReference type="NCBI Taxonomy" id="568844"/>
    <lineage>
        <taxon>Bacteria</taxon>
        <taxon>Bacillati</taxon>
        <taxon>Actinomycetota</taxon>
        <taxon>Actinomycetes</taxon>
        <taxon>Streptosporangiales</taxon>
        <taxon>Streptosporangiaceae</taxon>
        <taxon>Microbispora</taxon>
    </lineage>
</organism>
<accession>A0A544YY58</accession>
<dbReference type="Gene3D" id="3.40.50.620">
    <property type="entry name" value="HUPs"/>
    <property type="match status" value="2"/>
</dbReference>
<dbReference type="PANTHER" id="PTHR46268:SF6">
    <property type="entry name" value="UNIVERSAL STRESS PROTEIN UP12"/>
    <property type="match status" value="1"/>
</dbReference>
<evidence type="ECO:0000259" key="2">
    <source>
        <dbReference type="Pfam" id="PF00582"/>
    </source>
</evidence>
<dbReference type="AlphaFoldDB" id="A0A544YY58"/>
<dbReference type="Pfam" id="PF00582">
    <property type="entry name" value="Usp"/>
    <property type="match status" value="2"/>
</dbReference>
<dbReference type="EMBL" id="VIRM01000010">
    <property type="protein sequence ID" value="TQS21706.1"/>
    <property type="molecule type" value="Genomic_DNA"/>
</dbReference>
<comment type="similarity">
    <text evidence="1">Belongs to the universal stress protein A family.</text>
</comment>
<dbReference type="PRINTS" id="PR01438">
    <property type="entry name" value="UNVRSLSTRESS"/>
</dbReference>
<name>A0A544YY58_9ACTN</name>
<evidence type="ECO:0000313" key="3">
    <source>
        <dbReference type="EMBL" id="TQS21706.1"/>
    </source>
</evidence>
<dbReference type="SUPFAM" id="SSF52402">
    <property type="entry name" value="Adenine nucleotide alpha hydrolases-like"/>
    <property type="match status" value="2"/>
</dbReference>
<sequence>MAGQIVVGVDGSNPATAALEWAADDARRRGATLKIVHVREPWAHEYPFHAVEGFAQSYSEFCEGVLAAAAASAREIAPGLEVTTELAEGTVVETLRAASAGADALVVGSRGMGGFSGLILGSVGLGLAGHAEVPVVVVRKPHREEYHEVVVGFDGSPHSEAALEFAFEEARARRGRVHAVYAWEMPAFSPFAVGYGTALQEIYDNEVRAARLRLAPWRDKHPDVPLVESAVCGHPAPALADASLVADLVVVGSRGLGGVRGALIGSVSHAVLHRAHCPVAVVGPRDGENLP</sequence>